<dbReference type="AlphaFoldDB" id="A0A9W8HVD5"/>
<evidence type="ECO:0000256" key="1">
    <source>
        <dbReference type="RuleBase" id="RU003494"/>
    </source>
</evidence>
<feature type="domain" description="GST N-terminal" evidence="2">
    <location>
        <begin position="1"/>
        <end position="84"/>
    </location>
</feature>
<dbReference type="Gene3D" id="3.40.30.10">
    <property type="entry name" value="Glutaredoxin"/>
    <property type="match status" value="1"/>
</dbReference>
<reference evidence="4" key="1">
    <citation type="submission" date="2022-07" db="EMBL/GenBank/DDBJ databases">
        <title>Phylogenomic reconstructions and comparative analyses of Kickxellomycotina fungi.</title>
        <authorList>
            <person name="Reynolds N.K."/>
            <person name="Stajich J.E."/>
            <person name="Barry K."/>
            <person name="Grigoriev I.V."/>
            <person name="Crous P."/>
            <person name="Smith M.E."/>
        </authorList>
    </citation>
    <scope>NUCLEOTIDE SEQUENCE</scope>
    <source>
        <strain evidence="4">NRRL 1565</strain>
    </source>
</reference>
<dbReference type="GO" id="GO:0006414">
    <property type="term" value="P:translational elongation"/>
    <property type="evidence" value="ECO:0007669"/>
    <property type="project" value="TreeGrafter"/>
</dbReference>
<dbReference type="PANTHER" id="PTHR43986:SF1">
    <property type="entry name" value="ELONGATION FACTOR 1-GAMMA"/>
    <property type="match status" value="1"/>
</dbReference>
<name>A0A9W8HVD5_9FUNG</name>
<dbReference type="PROSITE" id="PS50405">
    <property type="entry name" value="GST_CTER"/>
    <property type="match status" value="1"/>
</dbReference>
<evidence type="ECO:0000259" key="3">
    <source>
        <dbReference type="PROSITE" id="PS50405"/>
    </source>
</evidence>
<accession>A0A9W8HVD5</accession>
<dbReference type="Pfam" id="PF00043">
    <property type="entry name" value="GST_C"/>
    <property type="match status" value="1"/>
</dbReference>
<dbReference type="FunFam" id="1.20.1050.10:FF:000006">
    <property type="entry name" value="Elongation factor 1 gamma"/>
    <property type="match status" value="1"/>
</dbReference>
<dbReference type="InterPro" id="IPR010987">
    <property type="entry name" value="Glutathione-S-Trfase_C-like"/>
</dbReference>
<dbReference type="InterPro" id="IPR036249">
    <property type="entry name" value="Thioredoxin-like_sf"/>
</dbReference>
<dbReference type="OrthoDB" id="249703at2759"/>
<dbReference type="SFLD" id="SFLDS00019">
    <property type="entry name" value="Glutathione_Transferase_(cytos"/>
    <property type="match status" value="1"/>
</dbReference>
<evidence type="ECO:0000313" key="5">
    <source>
        <dbReference type="Proteomes" id="UP001140094"/>
    </source>
</evidence>
<comment type="caution">
    <text evidence="4">The sequence shown here is derived from an EMBL/GenBank/DDBJ whole genome shotgun (WGS) entry which is preliminary data.</text>
</comment>
<sequence length="224" mass="24877">MSTIGTQIGPSNIRTYKAMIVARIMGIDLASMSSFELGVDNKTPEFLAKYPVGKVPVFEGADGFMLFDSAAISFYLAMQSPDSGRLLGHTNQERAKILQYSFFAESELMSAATKVLHVFFGFIPLVQPTFKTAEDELARFLGALDTLVGEKTFLVGDRMTLADIDVACDLTVIYENYLLAEDRAKYNNLTRYLTDMINQPAFKEVIGEVVYCVKRPEGSPPTRH</sequence>
<dbReference type="GO" id="GO:0005634">
    <property type="term" value="C:nucleus"/>
    <property type="evidence" value="ECO:0007669"/>
    <property type="project" value="TreeGrafter"/>
</dbReference>
<comment type="similarity">
    <text evidence="1">Belongs to the GST superfamily.</text>
</comment>
<feature type="domain" description="GST C-terminal" evidence="3">
    <location>
        <begin position="90"/>
        <end position="220"/>
    </location>
</feature>
<dbReference type="PROSITE" id="PS50404">
    <property type="entry name" value="GST_NTER"/>
    <property type="match status" value="1"/>
</dbReference>
<evidence type="ECO:0008006" key="6">
    <source>
        <dbReference type="Google" id="ProtNLM"/>
    </source>
</evidence>
<dbReference type="Gene3D" id="1.20.1050.10">
    <property type="match status" value="1"/>
</dbReference>
<dbReference type="PANTHER" id="PTHR43986">
    <property type="entry name" value="ELONGATION FACTOR 1-GAMMA"/>
    <property type="match status" value="1"/>
</dbReference>
<organism evidence="4 5">
    <name type="scientific">Coemansia guatemalensis</name>
    <dbReference type="NCBI Taxonomy" id="2761395"/>
    <lineage>
        <taxon>Eukaryota</taxon>
        <taxon>Fungi</taxon>
        <taxon>Fungi incertae sedis</taxon>
        <taxon>Zoopagomycota</taxon>
        <taxon>Kickxellomycotina</taxon>
        <taxon>Kickxellomycetes</taxon>
        <taxon>Kickxellales</taxon>
        <taxon>Kickxellaceae</taxon>
        <taxon>Coemansia</taxon>
    </lineage>
</organism>
<keyword evidence="5" id="KW-1185">Reference proteome</keyword>
<proteinExistence type="inferred from homology"/>
<dbReference type="Proteomes" id="UP001140094">
    <property type="component" value="Unassembled WGS sequence"/>
</dbReference>
<dbReference type="SUPFAM" id="SSF52833">
    <property type="entry name" value="Thioredoxin-like"/>
    <property type="match status" value="1"/>
</dbReference>
<evidence type="ECO:0000313" key="4">
    <source>
        <dbReference type="EMBL" id="KAJ2804479.1"/>
    </source>
</evidence>
<protein>
    <recommendedName>
        <fullName evidence="6">Glutathione S-transferase</fullName>
    </recommendedName>
</protein>
<dbReference type="SFLD" id="SFLDG00358">
    <property type="entry name" value="Main_(cytGST)"/>
    <property type="match status" value="1"/>
</dbReference>
<dbReference type="SUPFAM" id="SSF47616">
    <property type="entry name" value="GST C-terminal domain-like"/>
    <property type="match status" value="1"/>
</dbReference>
<dbReference type="InterPro" id="IPR040079">
    <property type="entry name" value="Glutathione_S-Trfase"/>
</dbReference>
<dbReference type="GO" id="GO:0005737">
    <property type="term" value="C:cytoplasm"/>
    <property type="evidence" value="ECO:0007669"/>
    <property type="project" value="TreeGrafter"/>
</dbReference>
<dbReference type="EMBL" id="JANBUO010000397">
    <property type="protein sequence ID" value="KAJ2804479.1"/>
    <property type="molecule type" value="Genomic_DNA"/>
</dbReference>
<dbReference type="CDD" id="cd03181">
    <property type="entry name" value="GST_C_EF1Bgamma_like"/>
    <property type="match status" value="1"/>
</dbReference>
<dbReference type="InterPro" id="IPR050802">
    <property type="entry name" value="EF-GSTs"/>
</dbReference>
<dbReference type="CDD" id="cd03044">
    <property type="entry name" value="GST_N_EF1Bgamma"/>
    <property type="match status" value="1"/>
</dbReference>
<gene>
    <name evidence="4" type="ORF">H4R20_002495</name>
</gene>
<dbReference type="Pfam" id="PF02798">
    <property type="entry name" value="GST_N"/>
    <property type="match status" value="1"/>
</dbReference>
<dbReference type="InterPro" id="IPR036282">
    <property type="entry name" value="Glutathione-S-Trfase_C_sf"/>
</dbReference>
<evidence type="ECO:0000259" key="2">
    <source>
        <dbReference type="PROSITE" id="PS50404"/>
    </source>
</evidence>
<dbReference type="InterPro" id="IPR004045">
    <property type="entry name" value="Glutathione_S-Trfase_N"/>
</dbReference>
<dbReference type="InterPro" id="IPR004046">
    <property type="entry name" value="GST_C"/>
</dbReference>